<feature type="non-terminal residue" evidence="2">
    <location>
        <position position="322"/>
    </location>
</feature>
<feature type="region of interest" description="Disordered" evidence="1">
    <location>
        <begin position="1"/>
        <end position="44"/>
    </location>
</feature>
<name>X0UKR9_9ZZZZ</name>
<accession>X0UKR9</accession>
<feature type="non-terminal residue" evidence="2">
    <location>
        <position position="1"/>
    </location>
</feature>
<dbReference type="AlphaFoldDB" id="X0UKR9"/>
<protein>
    <submittedName>
        <fullName evidence="2">Uncharacterized protein</fullName>
    </submittedName>
</protein>
<gene>
    <name evidence="2" type="ORF">S01H1_18731</name>
</gene>
<dbReference type="EMBL" id="BARS01010042">
    <property type="protein sequence ID" value="GAF89065.1"/>
    <property type="molecule type" value="Genomic_DNA"/>
</dbReference>
<proteinExistence type="predicted"/>
<comment type="caution">
    <text evidence="2">The sequence shown here is derived from an EMBL/GenBank/DDBJ whole genome shotgun (WGS) entry which is preliminary data.</text>
</comment>
<evidence type="ECO:0000313" key="2">
    <source>
        <dbReference type="EMBL" id="GAF89065.1"/>
    </source>
</evidence>
<feature type="compositionally biased region" description="Low complexity" evidence="1">
    <location>
        <begin position="33"/>
        <end position="44"/>
    </location>
</feature>
<organism evidence="2">
    <name type="scientific">marine sediment metagenome</name>
    <dbReference type="NCBI Taxonomy" id="412755"/>
    <lineage>
        <taxon>unclassified sequences</taxon>
        <taxon>metagenomes</taxon>
        <taxon>ecological metagenomes</taxon>
    </lineage>
</organism>
<evidence type="ECO:0000256" key="1">
    <source>
        <dbReference type="SAM" id="MobiDB-lite"/>
    </source>
</evidence>
<sequence length="322" mass="34617">KPGAMRLPAGEKTAPVRAKAIQTRPERSDYTKGPARAPAAEGGELVSVTSRTHAAAAAFLGRDYSELEVPNKAVNLNLKRIKGPDDFKRATAELVDIYKGEINEARRNEITLEQTRQMAEDLGMTPEQFLSRRKGAALNAEELTAYRVMNRSVLEAWKSAADAMKTGRAGDLEKAEFLRLTGLAEASLQQTLGATAEAGRALSAARIKVGPSTRDLRAIREAIDGFRAGGSKKQNLDEFADMVSAIDTPQGMAKFALEGHKASTADKFLEVWINSLLSGPQTHAVNTLSNELVSFYTIPETYLAGAIGAVRSAGRTITGKGM</sequence>
<reference evidence="2" key="1">
    <citation type="journal article" date="2014" name="Front. Microbiol.">
        <title>High frequency of phylogenetically diverse reductive dehalogenase-homologous genes in deep subseafloor sedimentary metagenomes.</title>
        <authorList>
            <person name="Kawai M."/>
            <person name="Futagami T."/>
            <person name="Toyoda A."/>
            <person name="Takaki Y."/>
            <person name="Nishi S."/>
            <person name="Hori S."/>
            <person name="Arai W."/>
            <person name="Tsubouchi T."/>
            <person name="Morono Y."/>
            <person name="Uchiyama I."/>
            <person name="Ito T."/>
            <person name="Fujiyama A."/>
            <person name="Inagaki F."/>
            <person name="Takami H."/>
        </authorList>
    </citation>
    <scope>NUCLEOTIDE SEQUENCE</scope>
    <source>
        <strain evidence="2">Expedition CK06-06</strain>
    </source>
</reference>